<dbReference type="InterPro" id="IPR036928">
    <property type="entry name" value="AS_sf"/>
</dbReference>
<dbReference type="Gene3D" id="3.90.1300.10">
    <property type="entry name" value="Amidase signature (AS) domain"/>
    <property type="match status" value="1"/>
</dbReference>
<proteinExistence type="inferred from homology"/>
<evidence type="ECO:0000259" key="3">
    <source>
        <dbReference type="Pfam" id="PF01425"/>
    </source>
</evidence>
<dbReference type="InterPro" id="IPR023631">
    <property type="entry name" value="Amidase_dom"/>
</dbReference>
<gene>
    <name evidence="4" type="ORF">Psi01_40080</name>
</gene>
<dbReference type="PROSITE" id="PS00571">
    <property type="entry name" value="AMIDASES"/>
    <property type="match status" value="1"/>
</dbReference>
<sequence length="419" mass="43367">MRPAALDLVRDYRAGRRTVTETVRAVLDELGEVSERIGAVAATDHERSLAEAARADLRVRTGNARVLEGVPLTVKDWIDVAGWPVSGSTGSLRGDPGRRPGTDAPAVARLRAAGAIVVAVSSAMADNALHGVTRNPRDPSRAPGGSSSGTAALVAAGTVPLGLGSDSGGSLRLPAAWCGVAALKPTFGRVPLTGHFPRCGALEDGRTVIGPLASNVGDLAVALRVIAGPDGMDAGVPPVPLRDPGAVGMRGLRVGVTAGAEDDEPMALAVETLAAAGAIVAGEPVPDIRREALELTRRHWGRAELPGAENVRLLWDWDRFRRRMLLATAHLDVLLTPAVTEPAPPWRESAEADYAWTLPWSLTGAPVVVVPSGTVAGLPGSVQVVARPWEDHVALAAALRIEHGRVGRGDPASVSEGTA</sequence>
<dbReference type="EMBL" id="BOOJ01000032">
    <property type="protein sequence ID" value="GIH93378.1"/>
    <property type="molecule type" value="Genomic_DNA"/>
</dbReference>
<name>A0A8J3WL29_9ACTN</name>
<dbReference type="Proteomes" id="UP000619788">
    <property type="component" value="Unassembled WGS sequence"/>
</dbReference>
<protein>
    <submittedName>
        <fullName evidence="4">Amidase</fullName>
    </submittedName>
</protein>
<feature type="domain" description="Amidase" evidence="3">
    <location>
        <begin position="319"/>
        <end position="392"/>
    </location>
</feature>
<organism evidence="4 5">
    <name type="scientific">Planobispora siamensis</name>
    <dbReference type="NCBI Taxonomy" id="936338"/>
    <lineage>
        <taxon>Bacteria</taxon>
        <taxon>Bacillati</taxon>
        <taxon>Actinomycetota</taxon>
        <taxon>Actinomycetes</taxon>
        <taxon>Streptosporangiales</taxon>
        <taxon>Streptosporangiaceae</taxon>
        <taxon>Planobispora</taxon>
    </lineage>
</organism>
<reference evidence="4 5" key="1">
    <citation type="submission" date="2021-01" db="EMBL/GenBank/DDBJ databases">
        <title>Whole genome shotgun sequence of Planobispora siamensis NBRC 107568.</title>
        <authorList>
            <person name="Komaki H."/>
            <person name="Tamura T."/>
        </authorList>
    </citation>
    <scope>NUCLEOTIDE SEQUENCE [LARGE SCALE GENOMIC DNA]</scope>
    <source>
        <strain evidence="4 5">NBRC 107568</strain>
    </source>
</reference>
<feature type="domain" description="Amidase" evidence="3">
    <location>
        <begin position="21"/>
        <end position="271"/>
    </location>
</feature>
<feature type="region of interest" description="Disordered" evidence="2">
    <location>
        <begin position="130"/>
        <end position="149"/>
    </location>
</feature>
<dbReference type="RefSeq" id="WP_204065542.1">
    <property type="nucleotide sequence ID" value="NZ_BOOJ01000032.1"/>
</dbReference>
<evidence type="ECO:0000313" key="5">
    <source>
        <dbReference type="Proteomes" id="UP000619788"/>
    </source>
</evidence>
<comment type="caution">
    <text evidence="4">The sequence shown here is derived from an EMBL/GenBank/DDBJ whole genome shotgun (WGS) entry which is preliminary data.</text>
</comment>
<dbReference type="PANTHER" id="PTHR11895">
    <property type="entry name" value="TRANSAMIDASE"/>
    <property type="match status" value="1"/>
</dbReference>
<keyword evidence="5" id="KW-1185">Reference proteome</keyword>
<evidence type="ECO:0000256" key="1">
    <source>
        <dbReference type="ARBA" id="ARBA00009199"/>
    </source>
</evidence>
<dbReference type="InterPro" id="IPR020556">
    <property type="entry name" value="Amidase_CS"/>
</dbReference>
<evidence type="ECO:0000313" key="4">
    <source>
        <dbReference type="EMBL" id="GIH93378.1"/>
    </source>
</evidence>
<dbReference type="AlphaFoldDB" id="A0A8J3WL29"/>
<dbReference type="InterPro" id="IPR000120">
    <property type="entry name" value="Amidase"/>
</dbReference>
<dbReference type="GO" id="GO:0003824">
    <property type="term" value="F:catalytic activity"/>
    <property type="evidence" value="ECO:0007669"/>
    <property type="project" value="InterPro"/>
</dbReference>
<accession>A0A8J3WL29</accession>
<dbReference type="PANTHER" id="PTHR11895:SF7">
    <property type="entry name" value="GLUTAMYL-TRNA(GLN) AMIDOTRANSFERASE SUBUNIT A, MITOCHONDRIAL"/>
    <property type="match status" value="1"/>
</dbReference>
<evidence type="ECO:0000256" key="2">
    <source>
        <dbReference type="SAM" id="MobiDB-lite"/>
    </source>
</evidence>
<comment type="similarity">
    <text evidence="1">Belongs to the amidase family.</text>
</comment>
<dbReference type="SUPFAM" id="SSF75304">
    <property type="entry name" value="Amidase signature (AS) enzymes"/>
    <property type="match status" value="1"/>
</dbReference>
<dbReference type="Pfam" id="PF01425">
    <property type="entry name" value="Amidase"/>
    <property type="match status" value="2"/>
</dbReference>